<feature type="transmembrane region" description="Helical" evidence="1">
    <location>
        <begin position="30"/>
        <end position="48"/>
    </location>
</feature>
<sequence>LTALATLAAPPIKDPSAPNIGKIGRIPPRFVTGSSLFLFVLFFSYPSFSRRITRRYTFACSFDENSIGNVTTGEIVTLRIGDIMFATRHV</sequence>
<keyword evidence="1" id="KW-0812">Transmembrane</keyword>
<protein>
    <submittedName>
        <fullName evidence="2">Uncharacterized protein</fullName>
    </submittedName>
</protein>
<evidence type="ECO:0000313" key="3">
    <source>
        <dbReference type="Proteomes" id="UP000078492"/>
    </source>
</evidence>
<feature type="non-terminal residue" evidence="2">
    <location>
        <position position="1"/>
    </location>
</feature>
<dbReference type="AlphaFoldDB" id="A0A151JPA6"/>
<organism evidence="2 3">
    <name type="scientific">Trachymyrmex cornetzi</name>
    <dbReference type="NCBI Taxonomy" id="471704"/>
    <lineage>
        <taxon>Eukaryota</taxon>
        <taxon>Metazoa</taxon>
        <taxon>Ecdysozoa</taxon>
        <taxon>Arthropoda</taxon>
        <taxon>Hexapoda</taxon>
        <taxon>Insecta</taxon>
        <taxon>Pterygota</taxon>
        <taxon>Neoptera</taxon>
        <taxon>Endopterygota</taxon>
        <taxon>Hymenoptera</taxon>
        <taxon>Apocrita</taxon>
        <taxon>Aculeata</taxon>
        <taxon>Formicoidea</taxon>
        <taxon>Formicidae</taxon>
        <taxon>Myrmicinae</taxon>
        <taxon>Trachymyrmex</taxon>
    </lineage>
</organism>
<proteinExistence type="predicted"/>
<accession>A0A151JPA6</accession>
<keyword evidence="3" id="KW-1185">Reference proteome</keyword>
<evidence type="ECO:0000313" key="2">
    <source>
        <dbReference type="EMBL" id="KYN28560.1"/>
    </source>
</evidence>
<reference evidence="2 3" key="1">
    <citation type="submission" date="2015-09" db="EMBL/GenBank/DDBJ databases">
        <title>Trachymyrmex cornetzi WGS genome.</title>
        <authorList>
            <person name="Nygaard S."/>
            <person name="Hu H."/>
            <person name="Boomsma J."/>
            <person name="Zhang G."/>
        </authorList>
    </citation>
    <scope>NUCLEOTIDE SEQUENCE [LARGE SCALE GENOMIC DNA]</scope>
    <source>
        <strain evidence="2">Tcor2-1</strain>
        <tissue evidence="2">Whole body</tissue>
    </source>
</reference>
<dbReference type="EMBL" id="KQ978758">
    <property type="protein sequence ID" value="KYN28560.1"/>
    <property type="molecule type" value="Genomic_DNA"/>
</dbReference>
<gene>
    <name evidence="2" type="ORF">ALC57_02018</name>
</gene>
<keyword evidence="1" id="KW-0472">Membrane</keyword>
<dbReference type="Proteomes" id="UP000078492">
    <property type="component" value="Unassembled WGS sequence"/>
</dbReference>
<keyword evidence="1" id="KW-1133">Transmembrane helix</keyword>
<name>A0A151JPA6_9HYME</name>
<evidence type="ECO:0000256" key="1">
    <source>
        <dbReference type="SAM" id="Phobius"/>
    </source>
</evidence>